<evidence type="ECO:0000313" key="2">
    <source>
        <dbReference type="Proteomes" id="UP000269208"/>
    </source>
</evidence>
<evidence type="ECO:0000313" key="1">
    <source>
        <dbReference type="EMBL" id="VEB51644.1"/>
    </source>
</evidence>
<name>A0A3S4IE92_SALET</name>
<proteinExistence type="predicted"/>
<accession>A0A3S4IE92</accession>
<protein>
    <submittedName>
        <fullName evidence="1">Putative cytoplasmic protein</fullName>
    </submittedName>
</protein>
<gene>
    <name evidence="1" type="primary">SBOV41921_3</name>
    <name evidence="1" type="ORF">NCTC6754_01367</name>
</gene>
<dbReference type="EMBL" id="LR134190">
    <property type="protein sequence ID" value="VEB51644.1"/>
    <property type="molecule type" value="Genomic_DNA"/>
</dbReference>
<reference evidence="1 2" key="1">
    <citation type="submission" date="2018-12" db="EMBL/GenBank/DDBJ databases">
        <authorList>
            <consortium name="Pathogen Informatics"/>
        </authorList>
    </citation>
    <scope>NUCLEOTIDE SEQUENCE [LARGE SCALE GENOMIC DNA]</scope>
    <source>
        <strain evidence="1 2">NCTC6754</strain>
    </source>
</reference>
<dbReference type="AlphaFoldDB" id="A0A3S4IE92"/>
<sequence length="56" mass="6411">MVCSLTGSHLEQGVAVNLAASRRFVTWLWQQPEFQQSAHYSAKRVTQILYFLDGKI</sequence>
<organism evidence="1 2">
    <name type="scientific">Salmonella enterica I</name>
    <dbReference type="NCBI Taxonomy" id="59201"/>
    <lineage>
        <taxon>Bacteria</taxon>
        <taxon>Pseudomonadati</taxon>
        <taxon>Pseudomonadota</taxon>
        <taxon>Gammaproteobacteria</taxon>
        <taxon>Enterobacterales</taxon>
        <taxon>Enterobacteriaceae</taxon>
        <taxon>Salmonella</taxon>
    </lineage>
</organism>
<dbReference type="Proteomes" id="UP000269208">
    <property type="component" value="Chromosome"/>
</dbReference>